<reference evidence="2 3" key="1">
    <citation type="submission" date="2020-04" db="EMBL/GenBank/DDBJ databases">
        <authorList>
            <person name="De Canck E."/>
        </authorList>
    </citation>
    <scope>NUCLEOTIDE SEQUENCE [LARGE SCALE GENOMIC DNA]</scope>
    <source>
        <strain evidence="2 3">LMG 29542</strain>
    </source>
</reference>
<dbReference type="Proteomes" id="UP000494363">
    <property type="component" value="Unassembled WGS sequence"/>
</dbReference>
<evidence type="ECO:0000313" key="2">
    <source>
        <dbReference type="EMBL" id="CAB3770499.1"/>
    </source>
</evidence>
<feature type="region of interest" description="Disordered" evidence="1">
    <location>
        <begin position="265"/>
        <end position="290"/>
    </location>
</feature>
<accession>A0A6J5EVB1</accession>
<protein>
    <recommendedName>
        <fullName evidence="4">Peptidase C58 YopT-type domain-containing protein</fullName>
    </recommendedName>
</protein>
<name>A0A6J5EVB1_9BURK</name>
<dbReference type="EMBL" id="CADIKH010000046">
    <property type="protein sequence ID" value="CAB3770499.1"/>
    <property type="molecule type" value="Genomic_DNA"/>
</dbReference>
<sequence>MTHMTTHPLHAGACMSATQRAQTADAQIPEVLNPSPTLRNGVLANDPYGAADDLRWRSERSIRVRIPVTLPRIKPPPALNVRPPLTRVAVPVPISGTTLKKSPVKAGAGDAPPPAVGRAQALLPDAAARTYATRGTSADGSASRLPPQKKPSSQTGRREALPAAPAKGAAISALLESPAFTRFKESLSPYRLQPLTPSASIGQGVPDGKVGKVLGTDLYMLSLDGSLYPMRKNEVAATWEVVGVGASKLPPFPVRQRADGYWEPQPPVLRLRGGGPAASRPAPRFRSDRGGDALAERAGSVVRFDQYKYRRSFPDDPNGVCEGLVRDAMRRMGGTDHPSLAAAVKQIRTALKGGKGDRDRIITSVADFQSQWRTPFRPLGYEPIGRVNYAANGNSQRALTSEQIRSDFLRDLHARFERMGKRSAAYLRLDLHRNGAPQPNGPAGHAILLEFTRATRGAEKYTVFDPNNGAFVIAGTAEFDRTLLDYLRSAYTAEGYTLEPANALYFGWAPDHVI</sequence>
<organism evidence="2 3">
    <name type="scientific">Paraburkholderia humisilvae</name>
    <dbReference type="NCBI Taxonomy" id="627669"/>
    <lineage>
        <taxon>Bacteria</taxon>
        <taxon>Pseudomonadati</taxon>
        <taxon>Pseudomonadota</taxon>
        <taxon>Betaproteobacteria</taxon>
        <taxon>Burkholderiales</taxon>
        <taxon>Burkholderiaceae</taxon>
        <taxon>Paraburkholderia</taxon>
    </lineage>
</organism>
<feature type="region of interest" description="Disordered" evidence="1">
    <location>
        <begin position="97"/>
        <end position="117"/>
    </location>
</feature>
<feature type="region of interest" description="Disordered" evidence="1">
    <location>
        <begin position="131"/>
        <end position="163"/>
    </location>
</feature>
<evidence type="ECO:0000313" key="3">
    <source>
        <dbReference type="Proteomes" id="UP000494363"/>
    </source>
</evidence>
<proteinExistence type="predicted"/>
<gene>
    <name evidence="2" type="ORF">LMG29542_06375</name>
</gene>
<feature type="region of interest" description="Disordered" evidence="1">
    <location>
        <begin position="1"/>
        <end position="22"/>
    </location>
</feature>
<dbReference type="RefSeq" id="WP_377756968.1">
    <property type="nucleotide sequence ID" value="NZ_JBHTEA010000002.1"/>
</dbReference>
<evidence type="ECO:0008006" key="4">
    <source>
        <dbReference type="Google" id="ProtNLM"/>
    </source>
</evidence>
<evidence type="ECO:0000256" key="1">
    <source>
        <dbReference type="SAM" id="MobiDB-lite"/>
    </source>
</evidence>
<keyword evidence="3" id="KW-1185">Reference proteome</keyword>
<dbReference type="AlphaFoldDB" id="A0A6J5EVB1"/>